<evidence type="ECO:0000313" key="3">
    <source>
        <dbReference type="Proteomes" id="UP000029389"/>
    </source>
</evidence>
<name>A0A090YB11_9BACI</name>
<dbReference type="EMBL" id="JMQC01000009">
    <property type="protein sequence ID" value="KFM95649.1"/>
    <property type="molecule type" value="Genomic_DNA"/>
</dbReference>
<keyword evidence="1" id="KW-0812">Transmembrane</keyword>
<evidence type="ECO:0000313" key="2">
    <source>
        <dbReference type="EMBL" id="KFM95649.1"/>
    </source>
</evidence>
<organism evidence="2 3">
    <name type="scientific">Bacillus clarus</name>
    <dbReference type="NCBI Taxonomy" id="2338372"/>
    <lineage>
        <taxon>Bacteria</taxon>
        <taxon>Bacillati</taxon>
        <taxon>Bacillota</taxon>
        <taxon>Bacilli</taxon>
        <taxon>Bacillales</taxon>
        <taxon>Bacillaceae</taxon>
        <taxon>Bacillus</taxon>
        <taxon>Bacillus cereus group</taxon>
    </lineage>
</organism>
<sequence>MNKDKNPEKEKSAIKTDDFANRTFFGSPTIGDVVILGIIILYLLPITRIM</sequence>
<keyword evidence="1" id="KW-0472">Membrane</keyword>
<reference evidence="2 3" key="1">
    <citation type="submission" date="2014-04" db="EMBL/GenBank/DDBJ databases">
        <authorList>
            <person name="Bishop-Lilly K.A."/>
            <person name="Broomall S.M."/>
            <person name="Chain P.S."/>
            <person name="Chertkov O."/>
            <person name="Coyne S.R."/>
            <person name="Daligault H.E."/>
            <person name="Davenport K.W."/>
            <person name="Erkkila T."/>
            <person name="Frey K.G."/>
            <person name="Gibbons H.S."/>
            <person name="Gu W."/>
            <person name="Jaissle J."/>
            <person name="Johnson S.L."/>
            <person name="Koroleva G.I."/>
            <person name="Ladner J.T."/>
            <person name="Lo C.-C."/>
            <person name="Minogue T.D."/>
            <person name="Munk C."/>
            <person name="Palacios G.F."/>
            <person name="Redden C.L."/>
            <person name="Rosenzweig C.N."/>
            <person name="Scholz M.B."/>
            <person name="Teshima H."/>
            <person name="Xu Y."/>
        </authorList>
    </citation>
    <scope>NUCLEOTIDE SEQUENCE [LARGE SCALE GENOMIC DNA]</scope>
    <source>
        <strain evidence="2 3">BHP</strain>
    </source>
</reference>
<proteinExistence type="predicted"/>
<protein>
    <submittedName>
        <fullName evidence="2">Uncharacterized protein</fullName>
    </submittedName>
</protein>
<comment type="caution">
    <text evidence="2">The sequence shown here is derived from an EMBL/GenBank/DDBJ whole genome shotgun (WGS) entry which is preliminary data.</text>
</comment>
<keyword evidence="1" id="KW-1133">Transmembrane helix</keyword>
<dbReference type="RefSeq" id="WP_161785276.1">
    <property type="nucleotide sequence ID" value="NZ_JMQC01000009.1"/>
</dbReference>
<feature type="transmembrane region" description="Helical" evidence="1">
    <location>
        <begin position="24"/>
        <end position="44"/>
    </location>
</feature>
<evidence type="ECO:0000256" key="1">
    <source>
        <dbReference type="SAM" id="Phobius"/>
    </source>
</evidence>
<dbReference type="Proteomes" id="UP000029389">
    <property type="component" value="Unassembled WGS sequence"/>
</dbReference>
<accession>A0A090YB11</accession>
<gene>
    <name evidence="2" type="ORF">DJ93_5541</name>
</gene>
<dbReference type="AlphaFoldDB" id="A0A090YB11"/>
<dbReference type="PATRIC" id="fig|1405.8.peg.5718"/>